<dbReference type="Proteomes" id="UP000035100">
    <property type="component" value="Unassembled WGS sequence"/>
</dbReference>
<dbReference type="Gene3D" id="1.10.10.10">
    <property type="entry name" value="Winged helix-like DNA-binding domain superfamily/Winged helix DNA-binding domain"/>
    <property type="match status" value="1"/>
</dbReference>
<accession>A0A0D0PAU7</accession>
<dbReference type="eggNOG" id="COG0596">
    <property type="taxonomic scope" value="Bacteria"/>
</dbReference>
<dbReference type="SMART" id="SM00421">
    <property type="entry name" value="HTH_LUXR"/>
    <property type="match status" value="1"/>
</dbReference>
<evidence type="ECO:0000259" key="1">
    <source>
        <dbReference type="PROSITE" id="PS50043"/>
    </source>
</evidence>
<dbReference type="InterPro" id="IPR029058">
    <property type="entry name" value="AB_hydrolase_fold"/>
</dbReference>
<name>A0A0D0PAU7_9RHOB</name>
<dbReference type="GO" id="GO:0006355">
    <property type="term" value="P:regulation of DNA-templated transcription"/>
    <property type="evidence" value="ECO:0007669"/>
    <property type="project" value="InterPro"/>
</dbReference>
<dbReference type="InterPro" id="IPR016032">
    <property type="entry name" value="Sig_transdc_resp-reg_C-effctor"/>
</dbReference>
<gene>
    <name evidence="2" type="ORF">Wenmar_02852</name>
</gene>
<dbReference type="eggNOG" id="COG2771">
    <property type="taxonomic scope" value="Bacteria"/>
</dbReference>
<comment type="caution">
    <text evidence="2">The sequence shown here is derived from an EMBL/GenBank/DDBJ whole genome shotgun (WGS) entry which is preliminary data.</text>
</comment>
<reference evidence="2 3" key="1">
    <citation type="submission" date="2013-01" db="EMBL/GenBank/DDBJ databases">
        <authorList>
            <person name="Fiebig A."/>
            <person name="Goeker M."/>
            <person name="Klenk H.-P.P."/>
        </authorList>
    </citation>
    <scope>NUCLEOTIDE SEQUENCE [LARGE SCALE GENOMIC DNA]</scope>
    <source>
        <strain evidence="2 3">DSM 24838</strain>
    </source>
</reference>
<evidence type="ECO:0000313" key="3">
    <source>
        <dbReference type="Proteomes" id="UP000035100"/>
    </source>
</evidence>
<dbReference type="PROSITE" id="PS50043">
    <property type="entry name" value="HTH_LUXR_2"/>
    <property type="match status" value="1"/>
</dbReference>
<keyword evidence="3" id="KW-1185">Reference proteome</keyword>
<dbReference type="InterPro" id="IPR036388">
    <property type="entry name" value="WH-like_DNA-bd_sf"/>
</dbReference>
<dbReference type="RefSeq" id="WP_018303914.1">
    <property type="nucleotide sequence ID" value="NZ_KB902310.1"/>
</dbReference>
<dbReference type="AlphaFoldDB" id="A0A0D0PAU7"/>
<sequence length="604" mass="65961">MTVADRPARPGGDDTDPAEDLIDRLYEVAIDPTRYEALLDHWEAMIAPQRVAANGRPEPDQGLALGLRRLESHIQRADAVLDRAIADGTRDGPSGMVRGVETAAAFAVDRALSIVAVNTAASHVFGVAVGARIADLALSEGEADLVARQIGRMFAANSPAPVVMRTRGAAEGRVVLLHLRIVRERMDEPFVLAVSSELGWPDDFSDLLRGAFDLTPAEVEVVRALAEGARAEQIAEARGRSVATIRAQIKSIMAKTETRSQTELVRLTLSTMEMARFSDDEAARLTHASRGTGTLEPRPFRTLILPDGRRSDHLVLGDPDGTPILFFPLDYGLVRWPASAEAEAAARGIKIVVPVRAGYGASDPIPRGTPYVTQLCEDFARLMDHHGIDSCPILTLGGDSFLAIAFHAAFPERVSALVCAAGVLPLTRPEQYERMEKWHRFILAGARYTPHLLPFMVKAGFALARRLGKRGFVHAVYGKCPADVATFEIPEVFEAMVCGSDVSLSDTHSAHDAFSREVISHETTDWTDEIDQLRESGLPVTFLNGLQDPQVPAETLAEHRADYPWIDFRVMPDAGQLLFFLKWRDVLAVLAPLLTDRAARTRAD</sequence>
<dbReference type="Gene3D" id="3.40.50.1820">
    <property type="entry name" value="alpha/beta hydrolase"/>
    <property type="match status" value="1"/>
</dbReference>
<dbReference type="SUPFAM" id="SSF53474">
    <property type="entry name" value="alpha/beta-Hydrolases"/>
    <property type="match status" value="1"/>
</dbReference>
<dbReference type="STRING" id="1123501.Wenmar_02852"/>
<dbReference type="SUPFAM" id="SSF46894">
    <property type="entry name" value="C-terminal effector domain of the bipartite response regulators"/>
    <property type="match status" value="1"/>
</dbReference>
<feature type="domain" description="HTH luxR-type" evidence="1">
    <location>
        <begin position="207"/>
        <end position="272"/>
    </location>
</feature>
<proteinExistence type="predicted"/>
<dbReference type="EMBL" id="AONG01000013">
    <property type="protein sequence ID" value="KIQ68581.1"/>
    <property type="molecule type" value="Genomic_DNA"/>
</dbReference>
<dbReference type="CDD" id="cd06170">
    <property type="entry name" value="LuxR_C_like"/>
    <property type="match status" value="1"/>
</dbReference>
<protein>
    <submittedName>
        <fullName evidence="2">Response regulator</fullName>
    </submittedName>
</protein>
<organism evidence="2 3">
    <name type="scientific">Wenxinia marina DSM 24838</name>
    <dbReference type="NCBI Taxonomy" id="1123501"/>
    <lineage>
        <taxon>Bacteria</taxon>
        <taxon>Pseudomonadati</taxon>
        <taxon>Pseudomonadota</taxon>
        <taxon>Alphaproteobacteria</taxon>
        <taxon>Rhodobacterales</taxon>
        <taxon>Roseobacteraceae</taxon>
        <taxon>Wenxinia</taxon>
    </lineage>
</organism>
<dbReference type="InterPro" id="IPR000792">
    <property type="entry name" value="Tscrpt_reg_LuxR_C"/>
</dbReference>
<dbReference type="Pfam" id="PF00196">
    <property type="entry name" value="GerE"/>
    <property type="match status" value="1"/>
</dbReference>
<dbReference type="GO" id="GO:0003677">
    <property type="term" value="F:DNA binding"/>
    <property type="evidence" value="ECO:0007669"/>
    <property type="project" value="InterPro"/>
</dbReference>
<evidence type="ECO:0000313" key="2">
    <source>
        <dbReference type="EMBL" id="KIQ68581.1"/>
    </source>
</evidence>